<dbReference type="Gene3D" id="3.40.50.720">
    <property type="entry name" value="NAD(P)-binding Rossmann-like Domain"/>
    <property type="match status" value="1"/>
</dbReference>
<dbReference type="Pfam" id="PF00106">
    <property type="entry name" value="adh_short"/>
    <property type="match status" value="1"/>
</dbReference>
<dbReference type="PRINTS" id="PR00081">
    <property type="entry name" value="GDHRDH"/>
</dbReference>
<proteinExistence type="inferred from homology"/>
<feature type="domain" description="Ketoreductase" evidence="4">
    <location>
        <begin position="66"/>
        <end position="249"/>
    </location>
</feature>
<evidence type="ECO:0000256" key="3">
    <source>
        <dbReference type="RuleBase" id="RU000363"/>
    </source>
</evidence>
<dbReference type="EMBL" id="FQZK01000027">
    <property type="protein sequence ID" value="SHK66414.1"/>
    <property type="molecule type" value="Genomic_DNA"/>
</dbReference>
<evidence type="ECO:0000313" key="6">
    <source>
        <dbReference type="Proteomes" id="UP000184452"/>
    </source>
</evidence>
<evidence type="ECO:0000313" key="5">
    <source>
        <dbReference type="EMBL" id="SHK66414.1"/>
    </source>
</evidence>
<keyword evidence="2" id="KW-0560">Oxidoreductase</keyword>
<dbReference type="SUPFAM" id="SSF51735">
    <property type="entry name" value="NAD(P)-binding Rossmann-fold domains"/>
    <property type="match status" value="1"/>
</dbReference>
<evidence type="ECO:0000256" key="2">
    <source>
        <dbReference type="ARBA" id="ARBA00023002"/>
    </source>
</evidence>
<dbReference type="Proteomes" id="UP000184452">
    <property type="component" value="Unassembled WGS sequence"/>
</dbReference>
<dbReference type="GO" id="GO:0016020">
    <property type="term" value="C:membrane"/>
    <property type="evidence" value="ECO:0007669"/>
    <property type="project" value="TreeGrafter"/>
</dbReference>
<protein>
    <submittedName>
        <fullName evidence="5">Short-chain dehydrogenase</fullName>
    </submittedName>
</protein>
<accession>A0A1M6UB32</accession>
<dbReference type="AlphaFoldDB" id="A0A1M6UB32"/>
<comment type="similarity">
    <text evidence="1 3">Belongs to the short-chain dehydrogenases/reductases (SDR) family.</text>
</comment>
<dbReference type="PANTHER" id="PTHR44196:SF1">
    <property type="entry name" value="DEHYDROGENASE_REDUCTASE SDR FAMILY MEMBER 7B"/>
    <property type="match status" value="1"/>
</dbReference>
<dbReference type="RefSeq" id="WP_073383597.1">
    <property type="nucleotide sequence ID" value="NZ_FQZK01000027.1"/>
</dbReference>
<dbReference type="InterPro" id="IPR036291">
    <property type="entry name" value="NAD(P)-bd_dom_sf"/>
</dbReference>
<evidence type="ECO:0000256" key="1">
    <source>
        <dbReference type="ARBA" id="ARBA00006484"/>
    </source>
</evidence>
<reference evidence="5 6" key="1">
    <citation type="submission" date="2016-11" db="EMBL/GenBank/DDBJ databases">
        <authorList>
            <person name="Jaros S."/>
            <person name="Januszkiewicz K."/>
            <person name="Wedrychowicz H."/>
        </authorList>
    </citation>
    <scope>NUCLEOTIDE SEQUENCE [LARGE SCALE GENOMIC DNA]</scope>
    <source>
        <strain evidence="5 6">CGMCC 4.5723</strain>
    </source>
</reference>
<dbReference type="GO" id="GO:0016491">
    <property type="term" value="F:oxidoreductase activity"/>
    <property type="evidence" value="ECO:0007669"/>
    <property type="project" value="UniProtKB-KW"/>
</dbReference>
<dbReference type="InterPro" id="IPR002347">
    <property type="entry name" value="SDR_fam"/>
</dbReference>
<dbReference type="PRINTS" id="PR00080">
    <property type="entry name" value="SDRFAMILY"/>
</dbReference>
<dbReference type="SMART" id="SM00822">
    <property type="entry name" value="PKS_KR"/>
    <property type="match status" value="1"/>
</dbReference>
<organism evidence="5 6">
    <name type="scientific">Nocardiopsis flavescens</name>
    <dbReference type="NCBI Taxonomy" id="758803"/>
    <lineage>
        <taxon>Bacteria</taxon>
        <taxon>Bacillati</taxon>
        <taxon>Actinomycetota</taxon>
        <taxon>Actinomycetes</taxon>
        <taxon>Streptosporangiales</taxon>
        <taxon>Nocardiopsidaceae</taxon>
        <taxon>Nocardiopsis</taxon>
    </lineage>
</organism>
<sequence>MGVKALAVPVLAGRAAAVAKLRQGEPGGRRRRRGGGVLPWAAAGAALGVGAAVVVPEPRTTRLTGRVALVTGGSRGLGLRLAREFGERGASVVVCARDGEELERAAADLEGRGVRVRTVRCDVTEPGAPEQLVREAVAAFGHLDFVVNNAGIIRVAPYEVLEEEDFREAMETMFWAPLRVARAALGPLAETGGSLVNITSIGGRLSVPHLLPYSCAKFAEVALSEGLGAEVARRGVRVTTVVPGLMRTGSQRAAVFAGNAEREYSWFALGAGLPLVSVDAGRAARRIVEAAARGRSHLVLTPLAVAILAARGLCPSLVQGAMRVMAGALPRPSAQPREKRGAAADTGLVNGAVRRAAVLNERAAADLNQEPRRDG</sequence>
<dbReference type="InterPro" id="IPR057326">
    <property type="entry name" value="KR_dom"/>
</dbReference>
<dbReference type="STRING" id="758803.SAMN05421803_12714"/>
<dbReference type="CDD" id="cd05233">
    <property type="entry name" value="SDR_c"/>
    <property type="match status" value="1"/>
</dbReference>
<gene>
    <name evidence="5" type="ORF">SAMN05421803_12714</name>
</gene>
<name>A0A1M6UB32_9ACTN</name>
<keyword evidence="6" id="KW-1185">Reference proteome</keyword>
<dbReference type="OrthoDB" id="151996at2"/>
<evidence type="ECO:0000259" key="4">
    <source>
        <dbReference type="SMART" id="SM00822"/>
    </source>
</evidence>
<dbReference type="PANTHER" id="PTHR44196">
    <property type="entry name" value="DEHYDROGENASE/REDUCTASE SDR FAMILY MEMBER 7B"/>
    <property type="match status" value="1"/>
</dbReference>